<dbReference type="RefSeq" id="WP_132167820.1">
    <property type="nucleotide sequence ID" value="NZ_SMKX01000034.1"/>
</dbReference>
<reference evidence="1 2" key="1">
    <citation type="submission" date="2019-03" db="EMBL/GenBank/DDBJ databases">
        <title>Draft genome sequences of novel Actinobacteria.</title>
        <authorList>
            <person name="Sahin N."/>
            <person name="Ay H."/>
            <person name="Saygin H."/>
        </authorList>
    </citation>
    <scope>NUCLEOTIDE SEQUENCE [LARGE SCALE GENOMIC DNA]</scope>
    <source>
        <strain evidence="1 2">JCM 13523</strain>
    </source>
</reference>
<gene>
    <name evidence="1" type="ORF">E1263_14540</name>
</gene>
<name>A0A4R4ZNM8_9ACTN</name>
<dbReference type="EMBL" id="SMKX01000034">
    <property type="protein sequence ID" value="TDD59564.1"/>
    <property type="molecule type" value="Genomic_DNA"/>
</dbReference>
<accession>A0A4R4ZNM8</accession>
<evidence type="ECO:0000313" key="1">
    <source>
        <dbReference type="EMBL" id="TDD59564.1"/>
    </source>
</evidence>
<evidence type="ECO:0000313" key="2">
    <source>
        <dbReference type="Proteomes" id="UP000295124"/>
    </source>
</evidence>
<dbReference type="Proteomes" id="UP000295124">
    <property type="component" value="Unassembled WGS sequence"/>
</dbReference>
<comment type="caution">
    <text evidence="1">The sequence shown here is derived from an EMBL/GenBank/DDBJ whole genome shotgun (WGS) entry which is preliminary data.</text>
</comment>
<dbReference type="AlphaFoldDB" id="A0A4R4ZNM8"/>
<organism evidence="1 2">
    <name type="scientific">Kribbella antibiotica</name>
    <dbReference type="NCBI Taxonomy" id="190195"/>
    <lineage>
        <taxon>Bacteria</taxon>
        <taxon>Bacillati</taxon>
        <taxon>Actinomycetota</taxon>
        <taxon>Actinomycetes</taxon>
        <taxon>Propionibacteriales</taxon>
        <taxon>Kribbellaceae</taxon>
        <taxon>Kribbella</taxon>
    </lineage>
</organism>
<dbReference type="OrthoDB" id="3825408at2"/>
<proteinExistence type="predicted"/>
<protein>
    <submittedName>
        <fullName evidence="1">Uncharacterized protein</fullName>
    </submittedName>
</protein>
<keyword evidence="2" id="KW-1185">Reference proteome</keyword>
<sequence length="156" mass="16797">MSDVDSVCLAVPESPAEVAAWVVDDIGAEMLAAEGNIVRLRVRGVTVDDWLGLVVQPNGFVEVDPEPGEAQAVDAYGIEVQVRGGGVALRAEADLIFQKLVDRRPTVPMLLLTNLDTLVAAHLPAAGTHFFEGSISQDEPDLDKWRPWVVARSDGR</sequence>